<keyword evidence="1" id="KW-0479">Metal-binding</keyword>
<keyword evidence="1" id="KW-0862">Zinc</keyword>
<feature type="compositionally biased region" description="Low complexity" evidence="3">
    <location>
        <begin position="340"/>
        <end position="358"/>
    </location>
</feature>
<evidence type="ECO:0000259" key="4">
    <source>
        <dbReference type="PROSITE" id="PS50157"/>
    </source>
</evidence>
<dbReference type="SMART" id="SM00355">
    <property type="entry name" value="ZnF_C2H2"/>
    <property type="match status" value="1"/>
</dbReference>
<feature type="region of interest" description="Disordered" evidence="3">
    <location>
        <begin position="1"/>
        <end position="72"/>
    </location>
</feature>
<feature type="compositionally biased region" description="Low complexity" evidence="3">
    <location>
        <begin position="111"/>
        <end position="129"/>
    </location>
</feature>
<sequence length="839" mass="88656">MSLFNMSSPSPQQSVKPPSRKQRKASPQTSTSSAFVRKALGKKVVSTSQPRRTVTKRPIEPHRFDSLDDFVDNEKTREYKLHQLATSKSEILSNSLHKEVPEKNKNKRTLSSTSEDSIDVSSKSKSSKSNGNQSVASTSIAISKLSLGVPPPQQSVKPPSRKQRKASPEPSTSSAAVKESLVGKRKALPQSAESGGCQAIIRLTDVDVSFLGNKFKKQQKRFVCPFEGCRADFSSFLNLKNHFRKEHGQHDLQKPVDSETNNWRKIQNANSRYDMSTVKLKLRSLLVDEAHRFDSVDDFVDNEKTREYKLHQLATSKSEILSNSLHKEVPEKNKNKRTLSSTSEDSIDVSSKSKSLKSNGNQSIASTSSAIVDGNQSVASTSIAKHGQHDLQKPVDSETNNWRKIQNANSRYDMSTVKLKLRSVDVQVVHTRDPIFSNGGSSSGGSLSGGSLSGGSLSGGSLSGGSLSGGSLSGGSTGGYTITTTSTGGSSLGGASFGSGSVGGGSIGGGSTGGYTVTSTSTGGSSSLGGGSFGGGSVGSGSVGGGSTGGYTVTTTSTGGGSAGGGIIGGSTGGVPSGSFGGGSFGSFPSGGSTTTVVTSSTGGGSIVGGSTGGGAPCVDTNTVTIGGGNVPVTGTGSTGSTIVTTTTGGTTQFGNDGITGYDFQFSDDDALWDDEEFIKKFEAIHSSRENDCQKHIKQLNNDNENLTRQLQNCNKILSQTREENNWTLGELEKCREEYTVIQEDYSSISVESRLFKKRFQLCTDELGKLKTQLILANTEGLNWKNRAEALIIENKRITEINTQVNVNIQKYVQQVNSLQCTINEYTLKINKCAADTMQ</sequence>
<dbReference type="AlphaFoldDB" id="A0A9Q0MY46"/>
<name>A0A9Q0MY46_9DIPT</name>
<evidence type="ECO:0000256" key="2">
    <source>
        <dbReference type="SAM" id="Coils"/>
    </source>
</evidence>
<feature type="coiled-coil region" evidence="2">
    <location>
        <begin position="690"/>
        <end position="724"/>
    </location>
</feature>
<feature type="compositionally biased region" description="Basic and acidic residues" evidence="3">
    <location>
        <begin position="57"/>
        <end position="72"/>
    </location>
</feature>
<organism evidence="5 6">
    <name type="scientific">Pseudolycoriella hygida</name>
    <dbReference type="NCBI Taxonomy" id="35572"/>
    <lineage>
        <taxon>Eukaryota</taxon>
        <taxon>Metazoa</taxon>
        <taxon>Ecdysozoa</taxon>
        <taxon>Arthropoda</taxon>
        <taxon>Hexapoda</taxon>
        <taxon>Insecta</taxon>
        <taxon>Pterygota</taxon>
        <taxon>Neoptera</taxon>
        <taxon>Endopterygota</taxon>
        <taxon>Diptera</taxon>
        <taxon>Nematocera</taxon>
        <taxon>Sciaroidea</taxon>
        <taxon>Sciaridae</taxon>
        <taxon>Pseudolycoriella</taxon>
    </lineage>
</organism>
<dbReference type="EMBL" id="WJQU01000003">
    <property type="protein sequence ID" value="KAJ6638772.1"/>
    <property type="molecule type" value="Genomic_DNA"/>
</dbReference>
<feature type="compositionally biased region" description="Low complexity" evidence="3">
    <location>
        <begin position="7"/>
        <end position="17"/>
    </location>
</feature>
<keyword evidence="1" id="KW-0863">Zinc-finger</keyword>
<dbReference type="GO" id="GO:0008270">
    <property type="term" value="F:zinc ion binding"/>
    <property type="evidence" value="ECO:0007669"/>
    <property type="project" value="UniProtKB-KW"/>
</dbReference>
<evidence type="ECO:0000313" key="6">
    <source>
        <dbReference type="Proteomes" id="UP001151699"/>
    </source>
</evidence>
<proteinExistence type="predicted"/>
<gene>
    <name evidence="5" type="ORF">Bhyg_11510</name>
</gene>
<protein>
    <recommendedName>
        <fullName evidence="4">C2H2-type domain-containing protein</fullName>
    </recommendedName>
</protein>
<feature type="region of interest" description="Disordered" evidence="3">
    <location>
        <begin position="433"/>
        <end position="452"/>
    </location>
</feature>
<keyword evidence="6" id="KW-1185">Reference proteome</keyword>
<keyword evidence="2" id="KW-0175">Coiled coil</keyword>
<feature type="domain" description="C2H2-type" evidence="4">
    <location>
        <begin position="222"/>
        <end position="255"/>
    </location>
</feature>
<feature type="region of interest" description="Disordered" evidence="3">
    <location>
        <begin position="381"/>
        <end position="401"/>
    </location>
</feature>
<feature type="compositionally biased region" description="Polar residues" evidence="3">
    <location>
        <begin position="359"/>
        <end position="369"/>
    </location>
</feature>
<evidence type="ECO:0000256" key="1">
    <source>
        <dbReference type="PROSITE-ProRule" id="PRU00042"/>
    </source>
</evidence>
<dbReference type="OrthoDB" id="10579620at2759"/>
<dbReference type="Proteomes" id="UP001151699">
    <property type="component" value="Chromosome X"/>
</dbReference>
<comment type="caution">
    <text evidence="5">The sequence shown here is derived from an EMBL/GenBank/DDBJ whole genome shotgun (WGS) entry which is preliminary data.</text>
</comment>
<feature type="region of interest" description="Disordered" evidence="3">
    <location>
        <begin position="92"/>
        <end position="182"/>
    </location>
</feature>
<feature type="region of interest" description="Disordered" evidence="3">
    <location>
        <begin position="321"/>
        <end position="369"/>
    </location>
</feature>
<dbReference type="InterPro" id="IPR013087">
    <property type="entry name" value="Znf_C2H2_type"/>
</dbReference>
<evidence type="ECO:0000256" key="3">
    <source>
        <dbReference type="SAM" id="MobiDB-lite"/>
    </source>
</evidence>
<dbReference type="PROSITE" id="PS00028">
    <property type="entry name" value="ZINC_FINGER_C2H2_1"/>
    <property type="match status" value="1"/>
</dbReference>
<reference evidence="5" key="1">
    <citation type="submission" date="2022-07" db="EMBL/GenBank/DDBJ databases">
        <authorList>
            <person name="Trinca V."/>
            <person name="Uliana J.V.C."/>
            <person name="Torres T.T."/>
            <person name="Ward R.J."/>
            <person name="Monesi N."/>
        </authorList>
    </citation>
    <scope>NUCLEOTIDE SEQUENCE</scope>
    <source>
        <strain evidence="5">HSMRA1968</strain>
        <tissue evidence="5">Whole embryos</tissue>
    </source>
</reference>
<dbReference type="PROSITE" id="PS50157">
    <property type="entry name" value="ZINC_FINGER_C2H2_2"/>
    <property type="match status" value="1"/>
</dbReference>
<evidence type="ECO:0000313" key="5">
    <source>
        <dbReference type="EMBL" id="KAJ6638772.1"/>
    </source>
</evidence>
<feature type="compositionally biased region" description="Basic and acidic residues" evidence="3">
    <location>
        <begin position="387"/>
        <end position="396"/>
    </location>
</feature>
<feature type="compositionally biased region" description="Polar residues" evidence="3">
    <location>
        <begin position="25"/>
        <end position="34"/>
    </location>
</feature>
<feature type="compositionally biased region" description="Gly residues" evidence="3">
    <location>
        <begin position="441"/>
        <end position="452"/>
    </location>
</feature>
<accession>A0A9Q0MY46</accession>
<feature type="compositionally biased region" description="Polar residues" evidence="3">
    <location>
        <begin position="130"/>
        <end position="141"/>
    </location>
</feature>